<dbReference type="AlphaFoldDB" id="A0ABD1QES8"/>
<feature type="compositionally biased region" description="Acidic residues" evidence="1">
    <location>
        <begin position="115"/>
        <end position="125"/>
    </location>
</feature>
<evidence type="ECO:0000256" key="1">
    <source>
        <dbReference type="SAM" id="MobiDB-lite"/>
    </source>
</evidence>
<organism evidence="2 3">
    <name type="scientific">Abeliophyllum distichum</name>
    <dbReference type="NCBI Taxonomy" id="126358"/>
    <lineage>
        <taxon>Eukaryota</taxon>
        <taxon>Viridiplantae</taxon>
        <taxon>Streptophyta</taxon>
        <taxon>Embryophyta</taxon>
        <taxon>Tracheophyta</taxon>
        <taxon>Spermatophyta</taxon>
        <taxon>Magnoliopsida</taxon>
        <taxon>eudicotyledons</taxon>
        <taxon>Gunneridae</taxon>
        <taxon>Pentapetalae</taxon>
        <taxon>asterids</taxon>
        <taxon>lamiids</taxon>
        <taxon>Lamiales</taxon>
        <taxon>Oleaceae</taxon>
        <taxon>Forsythieae</taxon>
        <taxon>Abeliophyllum</taxon>
    </lineage>
</organism>
<gene>
    <name evidence="2" type="ORF">Adt_35125</name>
</gene>
<accession>A0ABD1QES8</accession>
<proteinExistence type="predicted"/>
<dbReference type="Proteomes" id="UP001604336">
    <property type="component" value="Unassembled WGS sequence"/>
</dbReference>
<reference evidence="3" key="1">
    <citation type="submission" date="2024-07" db="EMBL/GenBank/DDBJ databases">
        <title>Two chromosome-level genome assemblies of Korean endemic species Abeliophyllum distichum and Forsythia ovata (Oleaceae).</title>
        <authorList>
            <person name="Jang H."/>
        </authorList>
    </citation>
    <scope>NUCLEOTIDE SEQUENCE [LARGE SCALE GENOMIC DNA]</scope>
</reference>
<name>A0ABD1QES8_9LAMI</name>
<feature type="region of interest" description="Disordered" evidence="1">
    <location>
        <begin position="111"/>
        <end position="132"/>
    </location>
</feature>
<keyword evidence="3" id="KW-1185">Reference proteome</keyword>
<evidence type="ECO:0000313" key="3">
    <source>
        <dbReference type="Proteomes" id="UP001604336"/>
    </source>
</evidence>
<protein>
    <submittedName>
        <fullName evidence="2">Uncharacterized protein</fullName>
    </submittedName>
</protein>
<comment type="caution">
    <text evidence="2">The sequence shown here is derived from an EMBL/GenBank/DDBJ whole genome shotgun (WGS) entry which is preliminary data.</text>
</comment>
<evidence type="ECO:0000313" key="2">
    <source>
        <dbReference type="EMBL" id="KAL2474389.1"/>
    </source>
</evidence>
<dbReference type="EMBL" id="JBFOLK010000011">
    <property type="protein sequence ID" value="KAL2474389.1"/>
    <property type="molecule type" value="Genomic_DNA"/>
</dbReference>
<sequence>MSVFRPQASLLPPTTNSIFAATKDVWCCLPLISSPSPRTVSYIDLQGDWSPDEYRMACATVDHLVVDRYHDYKLKEHNHLKEHGQAVHTLRRMERTIVHFMENLQQILPRVVPEDDKEVDQDENDSGGLGDP</sequence>